<dbReference type="FunFam" id="1.10.560.10:FF:000070">
    <property type="entry name" value="Uncharacterized protein"/>
    <property type="match status" value="1"/>
</dbReference>
<dbReference type="FunFam" id="3.50.7.10:FF:000009">
    <property type="entry name" value="T-complex protein 1 subunit alpha"/>
    <property type="match status" value="1"/>
</dbReference>
<dbReference type="InterPro" id="IPR027410">
    <property type="entry name" value="TCP-1-like_intermed_sf"/>
</dbReference>
<keyword evidence="7 11" id="KW-0547">Nucleotide-binding</keyword>
<evidence type="ECO:0000256" key="1">
    <source>
        <dbReference type="ARBA" id="ARBA00002912"/>
    </source>
</evidence>
<dbReference type="PROSITE" id="PS00751">
    <property type="entry name" value="TCP1_2"/>
    <property type="match status" value="1"/>
</dbReference>
<keyword evidence="9 11" id="KW-0143">Chaperone</keyword>
<comment type="caution">
    <text evidence="12">The sequence shown here is derived from an EMBL/GenBank/DDBJ whole genome shotgun (WGS) entry which is preliminary data.</text>
</comment>
<dbReference type="InterPro" id="IPR053374">
    <property type="entry name" value="TCP-1_chaperonin"/>
</dbReference>
<evidence type="ECO:0000256" key="2">
    <source>
        <dbReference type="ARBA" id="ARBA00004496"/>
    </source>
</evidence>
<dbReference type="InterPro" id="IPR012715">
    <property type="entry name" value="Chap_CCT_alpha"/>
</dbReference>
<keyword evidence="6" id="KW-0963">Cytoplasm</keyword>
<evidence type="ECO:0000256" key="8">
    <source>
        <dbReference type="ARBA" id="ARBA00022840"/>
    </source>
</evidence>
<dbReference type="InterPro" id="IPR027413">
    <property type="entry name" value="GROEL-like_equatorial_sf"/>
</dbReference>
<evidence type="ECO:0000256" key="7">
    <source>
        <dbReference type="ARBA" id="ARBA00022741"/>
    </source>
</evidence>
<dbReference type="SUPFAM" id="SSF52029">
    <property type="entry name" value="GroEL apical domain-like"/>
    <property type="match status" value="1"/>
</dbReference>
<dbReference type="Gene3D" id="3.50.7.10">
    <property type="entry name" value="GroEL"/>
    <property type="match status" value="1"/>
</dbReference>
<dbReference type="Gene3D" id="3.30.260.10">
    <property type="entry name" value="TCP-1-like chaperonin intermediate domain"/>
    <property type="match status" value="1"/>
</dbReference>
<proteinExistence type="inferred from homology"/>
<dbReference type="GO" id="GO:0016887">
    <property type="term" value="F:ATP hydrolysis activity"/>
    <property type="evidence" value="ECO:0007669"/>
    <property type="project" value="InterPro"/>
</dbReference>
<evidence type="ECO:0000256" key="4">
    <source>
        <dbReference type="ARBA" id="ARBA00011381"/>
    </source>
</evidence>
<dbReference type="PROSITE" id="PS00995">
    <property type="entry name" value="TCP1_3"/>
    <property type="match status" value="1"/>
</dbReference>
<evidence type="ECO:0000256" key="5">
    <source>
        <dbReference type="ARBA" id="ARBA00014424"/>
    </source>
</evidence>
<organism evidence="12 13">
    <name type="scientific">Rhizophagus irregularis (strain DAOM 197198w)</name>
    <name type="common">Glomus intraradices</name>
    <dbReference type="NCBI Taxonomy" id="1432141"/>
    <lineage>
        <taxon>Eukaryota</taxon>
        <taxon>Fungi</taxon>
        <taxon>Fungi incertae sedis</taxon>
        <taxon>Mucoromycota</taxon>
        <taxon>Glomeromycotina</taxon>
        <taxon>Glomeromycetes</taxon>
        <taxon>Glomerales</taxon>
        <taxon>Glomeraceae</taxon>
        <taxon>Rhizophagus</taxon>
    </lineage>
</organism>
<dbReference type="InterPro" id="IPR002423">
    <property type="entry name" value="Cpn60/GroEL/TCP-1"/>
</dbReference>
<protein>
    <recommendedName>
        <fullName evidence="5">T-complex protein 1 subunit alpha</fullName>
    </recommendedName>
    <alternativeName>
        <fullName evidence="10">CCT-alpha</fullName>
    </alternativeName>
</protein>
<dbReference type="InterPro" id="IPR002194">
    <property type="entry name" value="Chaperonin_TCP-1_CS"/>
</dbReference>
<dbReference type="Pfam" id="PF00118">
    <property type="entry name" value="Cpn60_TCP1"/>
    <property type="match status" value="1"/>
</dbReference>
<dbReference type="EMBL" id="JEMT01027857">
    <property type="protein sequence ID" value="EXX56078.1"/>
    <property type="molecule type" value="Genomic_DNA"/>
</dbReference>
<accession>A0A015LMS4</accession>
<dbReference type="GO" id="GO:0005832">
    <property type="term" value="C:chaperonin-containing T-complex"/>
    <property type="evidence" value="ECO:0007669"/>
    <property type="project" value="UniProtKB-ARBA"/>
</dbReference>
<comment type="similarity">
    <text evidence="3 11">Belongs to the TCP-1 chaperonin family.</text>
</comment>
<dbReference type="GO" id="GO:0140662">
    <property type="term" value="F:ATP-dependent protein folding chaperone"/>
    <property type="evidence" value="ECO:0007669"/>
    <property type="project" value="InterPro"/>
</dbReference>
<sequence length="436" mass="47454">MFQRDRNQSLFLGGERVSGNEVRNQNVLAVMSIANIVKSSLGPVGLDKMLVDDIGDVTISNDGATILNLLEVEHPAGRVLVELAQQQDKEVGDGTTSVVIIAAELLRRANELVKNKIHPTTIITGYRLASKEACKYIADHLTTKVDTLGRECLINVAKTSMASKIIGTDDEFFANIVVDAILSVKSTNSRGEVKYPVKAVNVLKAHGKSTRESIFVKGYALNCTVASQAMKTKITNAKIACLDMNLQKARMHLGVHITVDDPDKLEDIRKREATITIERVQKILAAGANVVLTTKGIDDLCLKFFVESGAMAVRRCKKEDLRRIAKTTGATLISTLANLEGEETFESSYLGTAEEVIQERISDDECILIKGTKSQNSSSIILRGANDYMLDEMERSLHDSLSVVKRTLESGNVVPGGGAVETALSIYLENFATTLV</sequence>
<evidence type="ECO:0000313" key="12">
    <source>
        <dbReference type="EMBL" id="EXX56078.1"/>
    </source>
</evidence>
<dbReference type="GO" id="GO:0005524">
    <property type="term" value="F:ATP binding"/>
    <property type="evidence" value="ECO:0007669"/>
    <property type="project" value="UniProtKB-KW"/>
</dbReference>
<evidence type="ECO:0000256" key="6">
    <source>
        <dbReference type="ARBA" id="ARBA00022490"/>
    </source>
</evidence>
<name>A0A015LMS4_RHIIW</name>
<evidence type="ECO:0000256" key="11">
    <source>
        <dbReference type="RuleBase" id="RU004187"/>
    </source>
</evidence>
<dbReference type="PANTHER" id="PTHR11353">
    <property type="entry name" value="CHAPERONIN"/>
    <property type="match status" value="1"/>
</dbReference>
<keyword evidence="13" id="KW-1185">Reference proteome</keyword>
<dbReference type="Gene3D" id="1.10.560.10">
    <property type="entry name" value="GroEL-like equatorial domain"/>
    <property type="match status" value="1"/>
</dbReference>
<dbReference type="NCBIfam" id="NF041083">
    <property type="entry name" value="thermosome_beta"/>
    <property type="match status" value="1"/>
</dbReference>
<keyword evidence="8 11" id="KW-0067">ATP-binding</keyword>
<dbReference type="AlphaFoldDB" id="A0A015LMS4"/>
<evidence type="ECO:0000256" key="10">
    <source>
        <dbReference type="ARBA" id="ARBA00030049"/>
    </source>
</evidence>
<dbReference type="InterPro" id="IPR027409">
    <property type="entry name" value="GroEL-like_apical_dom_sf"/>
</dbReference>
<dbReference type="PRINTS" id="PR00304">
    <property type="entry name" value="TCOMPLEXTCP1"/>
</dbReference>
<dbReference type="CDD" id="cd03335">
    <property type="entry name" value="TCP1_alpha"/>
    <property type="match status" value="1"/>
</dbReference>
<dbReference type="SUPFAM" id="SSF54849">
    <property type="entry name" value="GroEL-intermediate domain like"/>
    <property type="match status" value="1"/>
</dbReference>
<dbReference type="InterPro" id="IPR017998">
    <property type="entry name" value="Chaperone_TCP-1"/>
</dbReference>
<dbReference type="GO" id="GO:0051082">
    <property type="term" value="F:unfolded protein binding"/>
    <property type="evidence" value="ECO:0007669"/>
    <property type="project" value="InterPro"/>
</dbReference>
<dbReference type="Proteomes" id="UP000022910">
    <property type="component" value="Unassembled WGS sequence"/>
</dbReference>
<evidence type="ECO:0000256" key="3">
    <source>
        <dbReference type="ARBA" id="ARBA00008020"/>
    </source>
</evidence>
<comment type="subcellular location">
    <subcellularLocation>
        <location evidence="2">Cytoplasm</location>
    </subcellularLocation>
</comment>
<comment type="subunit">
    <text evidence="4">Component of the T-complex protein 1 (TCP1) complex.</text>
</comment>
<evidence type="ECO:0000313" key="13">
    <source>
        <dbReference type="Proteomes" id="UP000022910"/>
    </source>
</evidence>
<evidence type="ECO:0000256" key="9">
    <source>
        <dbReference type="ARBA" id="ARBA00023186"/>
    </source>
</evidence>
<dbReference type="PROSITE" id="PS00750">
    <property type="entry name" value="TCP1_1"/>
    <property type="match status" value="1"/>
</dbReference>
<reference evidence="12 13" key="1">
    <citation type="submission" date="2014-02" db="EMBL/GenBank/DDBJ databases">
        <title>Single nucleus genome sequencing reveals high similarity among nuclei of an endomycorrhizal fungus.</title>
        <authorList>
            <person name="Lin K."/>
            <person name="Geurts R."/>
            <person name="Zhang Z."/>
            <person name="Limpens E."/>
            <person name="Saunders D.G."/>
            <person name="Mu D."/>
            <person name="Pang E."/>
            <person name="Cao H."/>
            <person name="Cha H."/>
            <person name="Lin T."/>
            <person name="Zhou Q."/>
            <person name="Shang Y."/>
            <person name="Li Y."/>
            <person name="Ivanov S."/>
            <person name="Sharma T."/>
            <person name="Velzen R.V."/>
            <person name="Ruijter N.D."/>
            <person name="Aanen D.K."/>
            <person name="Win J."/>
            <person name="Kamoun S."/>
            <person name="Bisseling T."/>
            <person name="Huang S."/>
        </authorList>
    </citation>
    <scope>NUCLEOTIDE SEQUENCE [LARGE SCALE GENOMIC DNA]</scope>
    <source>
        <strain evidence="13">DAOM197198w</strain>
    </source>
</reference>
<dbReference type="SUPFAM" id="SSF48592">
    <property type="entry name" value="GroEL equatorial domain-like"/>
    <property type="match status" value="1"/>
</dbReference>
<dbReference type="HOGENOM" id="CLU_008891_5_1_1"/>
<comment type="function">
    <text evidence="1">Molecular chaperone; assists the folding of proteins upon ATP hydrolysis.</text>
</comment>
<gene>
    <name evidence="12" type="ORF">RirG_219220</name>
</gene>